<reference evidence="2 3" key="1">
    <citation type="journal article" date="2008" name="J. Bacteriol.">
        <title>Complete genome sequence of the soil actinomycete Kocuria rhizophila.</title>
        <authorList>
            <person name="Takarada H."/>
            <person name="Sekine M."/>
            <person name="Kosugi H."/>
            <person name="Matsuo Y."/>
            <person name="Fujisawa T."/>
            <person name="Omata S."/>
            <person name="Kishi E."/>
            <person name="Shimizu A."/>
            <person name="Tsukatani N."/>
            <person name="Tanikawa S."/>
            <person name="Fujita N."/>
            <person name="Harayama S."/>
        </authorList>
    </citation>
    <scope>NUCLEOTIDE SEQUENCE [LARGE SCALE GENOMIC DNA]</scope>
    <source>
        <strain evidence="3">ATCC 9341 / DSM 348 / NBRC 103217 / DC2201</strain>
    </source>
</reference>
<proteinExistence type="predicted"/>
<dbReference type="Proteomes" id="UP000008838">
    <property type="component" value="Chromosome"/>
</dbReference>
<dbReference type="EMBL" id="AP009152">
    <property type="protein sequence ID" value="BAG28734.1"/>
    <property type="molecule type" value="Genomic_DNA"/>
</dbReference>
<keyword evidence="3" id="KW-1185">Reference proteome</keyword>
<dbReference type="AlphaFoldDB" id="B2GGM9"/>
<evidence type="ECO:0000313" key="2">
    <source>
        <dbReference type="EMBL" id="BAG28734.1"/>
    </source>
</evidence>
<sequence>MLGEEHRAVGHPAPAALTRTKENSMNKAMDLLGTAASLGGVALSNKALTVVWKKVTGNEPPAKNPDEDEAWRDIILWSLLTGLVGTVIKVGISRQVAKMQSEDSESGKSSQTEV</sequence>
<dbReference type="InterPro" id="IPR025329">
    <property type="entry name" value="DUF4235"/>
</dbReference>
<dbReference type="HOGENOM" id="CLU_170246_0_0_11"/>
<evidence type="ECO:0000313" key="3">
    <source>
        <dbReference type="Proteomes" id="UP000008838"/>
    </source>
</evidence>
<evidence type="ECO:0000256" key="1">
    <source>
        <dbReference type="SAM" id="MobiDB-lite"/>
    </source>
</evidence>
<accession>B2GGM9</accession>
<gene>
    <name evidence="2" type="ordered locus">KRH_03870</name>
</gene>
<organism evidence="2 3">
    <name type="scientific">Kocuria rhizophila (strain ATCC 9341 / DSM 348 / NBRC 103217 / DC2201)</name>
    <dbReference type="NCBI Taxonomy" id="378753"/>
    <lineage>
        <taxon>Bacteria</taxon>
        <taxon>Bacillati</taxon>
        <taxon>Actinomycetota</taxon>
        <taxon>Actinomycetes</taxon>
        <taxon>Micrococcales</taxon>
        <taxon>Micrococcaceae</taxon>
        <taxon>Kocuria</taxon>
    </lineage>
</organism>
<dbReference type="STRING" id="378753.KRH_03870"/>
<evidence type="ECO:0008006" key="4">
    <source>
        <dbReference type="Google" id="ProtNLM"/>
    </source>
</evidence>
<feature type="region of interest" description="Disordered" evidence="1">
    <location>
        <begin position="1"/>
        <end position="20"/>
    </location>
</feature>
<name>B2GGM9_KOCRD</name>
<dbReference type="Pfam" id="PF14019">
    <property type="entry name" value="DUF4235"/>
    <property type="match status" value="1"/>
</dbReference>
<protein>
    <recommendedName>
        <fullName evidence="4">DUF4235 domain-containing protein</fullName>
    </recommendedName>
</protein>
<dbReference type="KEGG" id="krh:KRH_03870"/>
<dbReference type="eggNOG" id="ENOG50339QH">
    <property type="taxonomic scope" value="Bacteria"/>
</dbReference>